<proteinExistence type="predicted"/>
<gene>
    <name evidence="2" type="ORF">SAMN04489732_14423</name>
</gene>
<feature type="region of interest" description="Disordered" evidence="1">
    <location>
        <begin position="15"/>
        <end position="43"/>
    </location>
</feature>
<dbReference type="AlphaFoldDB" id="A0A1H8YQ83"/>
<dbReference type="Proteomes" id="UP000198582">
    <property type="component" value="Unassembled WGS sequence"/>
</dbReference>
<evidence type="ECO:0000256" key="1">
    <source>
        <dbReference type="SAM" id="MobiDB-lite"/>
    </source>
</evidence>
<name>A0A1H8YQ83_9PSEU</name>
<dbReference type="EMBL" id="FOEF01000044">
    <property type="protein sequence ID" value="SEP54364.1"/>
    <property type="molecule type" value="Genomic_DNA"/>
</dbReference>
<protein>
    <submittedName>
        <fullName evidence="2">Uncharacterized protein</fullName>
    </submittedName>
</protein>
<evidence type="ECO:0000313" key="3">
    <source>
        <dbReference type="Proteomes" id="UP000198582"/>
    </source>
</evidence>
<feature type="compositionally biased region" description="Low complexity" evidence="1">
    <location>
        <begin position="16"/>
        <end position="34"/>
    </location>
</feature>
<reference evidence="2 3" key="1">
    <citation type="submission" date="2016-10" db="EMBL/GenBank/DDBJ databases">
        <authorList>
            <person name="de Groot N.N."/>
        </authorList>
    </citation>
    <scope>NUCLEOTIDE SEQUENCE [LARGE SCALE GENOMIC DNA]</scope>
    <source>
        <strain evidence="2 3">DSM 44993</strain>
    </source>
</reference>
<evidence type="ECO:0000313" key="2">
    <source>
        <dbReference type="EMBL" id="SEP54364.1"/>
    </source>
</evidence>
<organism evidence="2 3">
    <name type="scientific">Amycolatopsis saalfeldensis</name>
    <dbReference type="NCBI Taxonomy" id="394193"/>
    <lineage>
        <taxon>Bacteria</taxon>
        <taxon>Bacillati</taxon>
        <taxon>Actinomycetota</taxon>
        <taxon>Actinomycetes</taxon>
        <taxon>Pseudonocardiales</taxon>
        <taxon>Pseudonocardiaceae</taxon>
        <taxon>Amycolatopsis</taxon>
    </lineage>
</organism>
<accession>A0A1H8YQ83</accession>
<keyword evidence="3" id="KW-1185">Reference proteome</keyword>
<sequence length="117" mass="12521">MFKWFKRRKPSLYLDPGSAFPAPSNAPAAPSGNGTISGRGKANRTDQLLAELAAIGANPGFLSPSGNQRTREIGAKLNRRGGRRTMLSAHRAITSQLGREAARELEFAWDGIGSWAG</sequence>